<sequence length="521" mass="58971">MSDLYQTRLQRLSASENLPLLTRIQRGIEKEGLRVTSQATVAQTGHPQTLGSPLTHGSITTDYSEALLEFITPVSQQVNDSIDYLTDLHKFTLSQLEGEYLWPASMPCQLAGDESIPIAQYGSSNIAQMKKVYRQGLGHRYGRTMQSIAGIHYNFSMPDDFWLYCQHLWDDKGDIQTFKSQRYFDLIRNFRRHSWLLIYLFGASPALDSSFVGDNKSDKLSKLGKHTLGLPFATSLRMSDLGYQSKAQSELNISYNNLKSYIEGMEQAMNRHYPDYEHIGVKVDDSYRQLNANILQIENEYYSEIRPKRITQTGEKPVAALRKRGVEYVEVRILDTNPLLPVGIDEQQIHFLDTFLLYCLLLDSPELSTVEQEDIKFNQQQVILQGRKPSLSLKKNGELIGFDIRANELLADMVAIAHLLDTAHGNKSHNKALTVQINKVENSELTPSAILMQTIEKGNEFTDSMLSQAKEHQAHFTKSGLSATKVAQLQLAAKESLRLQKQLEASNESSFDVFLQSHNAS</sequence>
<dbReference type="GO" id="GO:0006750">
    <property type="term" value="P:glutathione biosynthetic process"/>
    <property type="evidence" value="ECO:0007669"/>
    <property type="project" value="UniProtKB-UniRule"/>
</dbReference>
<protein>
    <recommendedName>
        <fullName evidence="8">Glutamate--cysteine ligase</fullName>
        <ecNumber evidence="8">6.3.2.2</ecNumber>
    </recommendedName>
    <alternativeName>
        <fullName evidence="8">Gamma-ECS</fullName>
        <shortName evidence="8">GCS</shortName>
    </alternativeName>
    <alternativeName>
        <fullName evidence="8">Gamma-glutamylcysteine synthetase</fullName>
    </alternativeName>
</protein>
<keyword evidence="5 8" id="KW-0547">Nucleotide-binding</keyword>
<evidence type="ECO:0000256" key="9">
    <source>
        <dbReference type="RuleBase" id="RU004391"/>
    </source>
</evidence>
<dbReference type="Gene3D" id="3.30.590.20">
    <property type="match status" value="1"/>
</dbReference>
<gene>
    <name evidence="8" type="primary">gshA</name>
    <name evidence="11" type="ORF">ND2E_4154</name>
</gene>
<keyword evidence="3 8" id="KW-0436">Ligase</keyword>
<dbReference type="UniPathway" id="UPA00142">
    <property type="reaction ID" value="UER00209"/>
</dbReference>
<dbReference type="GO" id="GO:0005829">
    <property type="term" value="C:cytosol"/>
    <property type="evidence" value="ECO:0007669"/>
    <property type="project" value="TreeGrafter"/>
</dbReference>
<dbReference type="EC" id="6.3.2.2" evidence="8"/>
<dbReference type="Proteomes" id="UP000029843">
    <property type="component" value="Unassembled WGS sequence"/>
</dbReference>
<accession>A0A099KFB6</accession>
<evidence type="ECO:0000256" key="6">
    <source>
        <dbReference type="ARBA" id="ARBA00022840"/>
    </source>
</evidence>
<dbReference type="HAMAP" id="MF_00578">
    <property type="entry name" value="Glu_cys_ligase"/>
    <property type="match status" value="1"/>
</dbReference>
<name>A0A099KFB6_COLPS</name>
<dbReference type="AlphaFoldDB" id="A0A099KFB6"/>
<dbReference type="PANTHER" id="PTHR38761:SF1">
    <property type="entry name" value="GLUTAMATE--CYSTEINE LIGASE"/>
    <property type="match status" value="1"/>
</dbReference>
<organism evidence="11 12">
    <name type="scientific">Colwellia psychrerythraea</name>
    <name type="common">Vibrio psychroerythus</name>
    <dbReference type="NCBI Taxonomy" id="28229"/>
    <lineage>
        <taxon>Bacteria</taxon>
        <taxon>Pseudomonadati</taxon>
        <taxon>Pseudomonadota</taxon>
        <taxon>Gammaproteobacteria</taxon>
        <taxon>Alteromonadales</taxon>
        <taxon>Colwelliaceae</taxon>
        <taxon>Colwellia</taxon>
    </lineage>
</organism>
<dbReference type="GO" id="GO:0004357">
    <property type="term" value="F:glutamate-cysteine ligase activity"/>
    <property type="evidence" value="ECO:0007669"/>
    <property type="project" value="UniProtKB-UniRule"/>
</dbReference>
<feature type="domain" description="Glutamate--cysteine ligase" evidence="10">
    <location>
        <begin position="9"/>
        <end position="382"/>
    </location>
</feature>
<evidence type="ECO:0000256" key="1">
    <source>
        <dbReference type="ARBA" id="ARBA00005006"/>
    </source>
</evidence>
<comment type="caution">
    <text evidence="11">The sequence shown here is derived from an EMBL/GenBank/DDBJ whole genome shotgun (WGS) entry which is preliminary data.</text>
</comment>
<dbReference type="PATRIC" id="fig|28229.4.peg.3496"/>
<dbReference type="InterPro" id="IPR014746">
    <property type="entry name" value="Gln_synth/guanido_kin_cat_dom"/>
</dbReference>
<dbReference type="Pfam" id="PF04262">
    <property type="entry name" value="Glu_cys_ligase"/>
    <property type="match status" value="1"/>
</dbReference>
<dbReference type="GO" id="GO:0046872">
    <property type="term" value="F:metal ion binding"/>
    <property type="evidence" value="ECO:0007669"/>
    <property type="project" value="TreeGrafter"/>
</dbReference>
<evidence type="ECO:0000256" key="2">
    <source>
        <dbReference type="ARBA" id="ARBA00008772"/>
    </source>
</evidence>
<dbReference type="SUPFAM" id="SSF55931">
    <property type="entry name" value="Glutamine synthetase/guanido kinase"/>
    <property type="match status" value="1"/>
</dbReference>
<dbReference type="NCBIfam" id="TIGR01434">
    <property type="entry name" value="glu_cys_ligase"/>
    <property type="match status" value="1"/>
</dbReference>
<evidence type="ECO:0000259" key="10">
    <source>
        <dbReference type="Pfam" id="PF04262"/>
    </source>
</evidence>
<evidence type="ECO:0000313" key="11">
    <source>
        <dbReference type="EMBL" id="KGJ88318.1"/>
    </source>
</evidence>
<evidence type="ECO:0000256" key="5">
    <source>
        <dbReference type="ARBA" id="ARBA00022741"/>
    </source>
</evidence>
<evidence type="ECO:0000256" key="3">
    <source>
        <dbReference type="ARBA" id="ARBA00022598"/>
    </source>
</evidence>
<comment type="pathway">
    <text evidence="1 8 9">Sulfur metabolism; glutathione biosynthesis; glutathione from L-cysteine and L-glutamate: step 1/2.</text>
</comment>
<proteinExistence type="inferred from homology"/>
<dbReference type="PANTHER" id="PTHR38761">
    <property type="entry name" value="GLUTAMATE--CYSTEINE LIGASE"/>
    <property type="match status" value="1"/>
</dbReference>
<dbReference type="RefSeq" id="WP_033095135.1">
    <property type="nucleotide sequence ID" value="NZ_JQED01000047.1"/>
</dbReference>
<evidence type="ECO:0000256" key="7">
    <source>
        <dbReference type="ARBA" id="ARBA00048819"/>
    </source>
</evidence>
<dbReference type="EMBL" id="JQED01000047">
    <property type="protein sequence ID" value="KGJ88318.1"/>
    <property type="molecule type" value="Genomic_DNA"/>
</dbReference>
<keyword evidence="6 8" id="KW-0067">ATP-binding</keyword>
<evidence type="ECO:0000313" key="12">
    <source>
        <dbReference type="Proteomes" id="UP000029843"/>
    </source>
</evidence>
<keyword evidence="4 8" id="KW-0317">Glutathione biosynthesis</keyword>
<comment type="catalytic activity">
    <reaction evidence="7 8 9">
        <text>L-cysteine + L-glutamate + ATP = gamma-L-glutamyl-L-cysteine + ADP + phosphate + H(+)</text>
        <dbReference type="Rhea" id="RHEA:13285"/>
        <dbReference type="ChEBI" id="CHEBI:15378"/>
        <dbReference type="ChEBI" id="CHEBI:29985"/>
        <dbReference type="ChEBI" id="CHEBI:30616"/>
        <dbReference type="ChEBI" id="CHEBI:35235"/>
        <dbReference type="ChEBI" id="CHEBI:43474"/>
        <dbReference type="ChEBI" id="CHEBI:58173"/>
        <dbReference type="ChEBI" id="CHEBI:456216"/>
        <dbReference type="EC" id="6.3.2.2"/>
    </reaction>
</comment>
<dbReference type="OrthoDB" id="9803907at2"/>
<dbReference type="InterPro" id="IPR007370">
    <property type="entry name" value="Glu_cys_ligase"/>
</dbReference>
<dbReference type="GO" id="GO:0005524">
    <property type="term" value="F:ATP binding"/>
    <property type="evidence" value="ECO:0007669"/>
    <property type="project" value="UniProtKB-KW"/>
</dbReference>
<reference evidence="11 12" key="1">
    <citation type="submission" date="2014-08" db="EMBL/GenBank/DDBJ databases">
        <title>Genomic and Phenotypic Diversity of Colwellia psychrerythraea strains from Disparate Marine Basins.</title>
        <authorList>
            <person name="Techtmann S.M."/>
            <person name="Stelling S.C."/>
            <person name="Utturkar S.M."/>
            <person name="Alshibli N."/>
            <person name="Harris A."/>
            <person name="Brown S.D."/>
            <person name="Hazen T.C."/>
        </authorList>
    </citation>
    <scope>NUCLEOTIDE SEQUENCE [LARGE SCALE GENOMIC DNA]</scope>
    <source>
        <strain evidence="11 12">ND2E</strain>
    </source>
</reference>
<evidence type="ECO:0000256" key="4">
    <source>
        <dbReference type="ARBA" id="ARBA00022684"/>
    </source>
</evidence>
<comment type="similarity">
    <text evidence="2 8">Belongs to the glutamate--cysteine ligase type 1 family. Type 1 subfamily.</text>
</comment>
<dbReference type="InterPro" id="IPR006334">
    <property type="entry name" value="Glut_cys_ligase"/>
</dbReference>
<evidence type="ECO:0000256" key="8">
    <source>
        <dbReference type="HAMAP-Rule" id="MF_00578"/>
    </source>
</evidence>